<gene>
    <name evidence="2" type="ORF">E0L32_002525</name>
</gene>
<dbReference type="Proteomes" id="UP000319257">
    <property type="component" value="Unassembled WGS sequence"/>
</dbReference>
<sequence>MAVLDDFPDIAIQIPQDEHFNLERRYRTHRSTVAEKWRSFTKNQRAHLCRRLFSKYNLREPVDAKLVIHASQLMSADAENVPTFSALAPELHPLRICADVDYLLNLLEERATKSLFELYKATDYSKVMEVLVLPEGISTVNCPGMIYTTFTEGTPYVVQEEWKGDGDQPISDEPLGDGPPSCVPGIVGMFVLERQAHLAEELGLLIALILKEDNPVWPSLDTDIEQLGSQSKTKFHDVARDRDSAVVGIAELPAIIDAFAVMLKCASSQVVANPATLFEAIRAFRLSSAGRVPDKHGESMLLISDKHNSVALVELFQSDMTKITVWNYLTCVLERYASHLDDPAYCEILLQEISNICALVFECYQANFQRMFQTLTGAGLFRRLTTKTTKSGEPCIVTETEPDKLPEPLQFKHHLLRMCSPGITITKALQYHDKTSDWSLKPDSDLDWTTYEMDSYFSMISAVIMLDGISEAIPQLPNPSTRKGRHFSRRLEQLDKEMNLLKTEIDLVDFLSPLECITEPGVAVAATDALDSFMLEKAGAKFSHLYQDLIEESLADLDRRCREAKAQQEKEQDQSLWLSAFQGGDEEARQELVEQRRLKEKTRPAHSSIYDLARTPEDAPPIADDAASAEVPHFTVTASTKEVFATLLDKSSAAKGSITWADFIASMAELRFSIIPKMGSVYAFLPPKAMNAQRSLTIHRPHQSKIEGTLLSYYASRLRHVFGWDENTFETS</sequence>
<name>A0A507BPE2_9PEZI</name>
<dbReference type="RefSeq" id="XP_031000379.1">
    <property type="nucleotide sequence ID" value="XM_031136724.1"/>
</dbReference>
<protein>
    <submittedName>
        <fullName evidence="2">Uncharacterized protein</fullName>
    </submittedName>
</protein>
<dbReference type="InParanoid" id="A0A507BPE2"/>
<organism evidence="2 3">
    <name type="scientific">Thyridium curvatum</name>
    <dbReference type="NCBI Taxonomy" id="1093900"/>
    <lineage>
        <taxon>Eukaryota</taxon>
        <taxon>Fungi</taxon>
        <taxon>Dikarya</taxon>
        <taxon>Ascomycota</taxon>
        <taxon>Pezizomycotina</taxon>
        <taxon>Sordariomycetes</taxon>
        <taxon>Sordariomycetidae</taxon>
        <taxon>Thyridiales</taxon>
        <taxon>Thyridiaceae</taxon>
        <taxon>Thyridium</taxon>
    </lineage>
</organism>
<accession>A0A507BPE2</accession>
<keyword evidence="1" id="KW-0175">Coiled coil</keyword>
<feature type="coiled-coil region" evidence="1">
    <location>
        <begin position="547"/>
        <end position="574"/>
    </location>
</feature>
<dbReference type="STRING" id="1093900.A0A507BPE2"/>
<evidence type="ECO:0000256" key="1">
    <source>
        <dbReference type="SAM" id="Coils"/>
    </source>
</evidence>
<proteinExistence type="predicted"/>
<dbReference type="AlphaFoldDB" id="A0A507BPE2"/>
<dbReference type="PANTHER" id="PTHR40788:SF1">
    <property type="entry name" value="IPA PROTEIN"/>
    <property type="match status" value="1"/>
</dbReference>
<dbReference type="OrthoDB" id="2922289at2759"/>
<evidence type="ECO:0000313" key="3">
    <source>
        <dbReference type="Proteomes" id="UP000319257"/>
    </source>
</evidence>
<dbReference type="PANTHER" id="PTHR40788">
    <property type="entry name" value="CLR5 DOMAIN-CONTAINING PROTEIN-RELATED"/>
    <property type="match status" value="1"/>
</dbReference>
<reference evidence="2 3" key="1">
    <citation type="submission" date="2019-06" db="EMBL/GenBank/DDBJ databases">
        <title>Draft genome sequence of the filamentous fungus Phialemoniopsis curvata isolated from diesel fuel.</title>
        <authorList>
            <person name="Varaljay V.A."/>
            <person name="Lyon W.J."/>
            <person name="Crouch A.L."/>
            <person name="Drake C.E."/>
            <person name="Hollomon J.M."/>
            <person name="Nadeau L.J."/>
            <person name="Nunn H.S."/>
            <person name="Stevenson B.S."/>
            <person name="Bojanowski C.L."/>
            <person name="Crookes-Goodson W.J."/>
        </authorList>
    </citation>
    <scope>NUCLEOTIDE SEQUENCE [LARGE SCALE GENOMIC DNA]</scope>
    <source>
        <strain evidence="2 3">D216</strain>
    </source>
</reference>
<keyword evidence="3" id="KW-1185">Reference proteome</keyword>
<comment type="caution">
    <text evidence="2">The sequence shown here is derived from an EMBL/GenBank/DDBJ whole genome shotgun (WGS) entry which is preliminary data.</text>
</comment>
<dbReference type="EMBL" id="SKBQ01000010">
    <property type="protein sequence ID" value="TPX18668.1"/>
    <property type="molecule type" value="Genomic_DNA"/>
</dbReference>
<dbReference type="GeneID" id="41969972"/>
<evidence type="ECO:0000313" key="2">
    <source>
        <dbReference type="EMBL" id="TPX18668.1"/>
    </source>
</evidence>